<reference evidence="1 2" key="1">
    <citation type="journal article" date="2017" name="Mol. Biol. Evol.">
        <title>The 4-celled Tetrabaena socialis nuclear genome reveals the essential components for genetic control of cell number at the origin of multicellularity in the volvocine lineage.</title>
        <authorList>
            <person name="Featherston J."/>
            <person name="Arakaki Y."/>
            <person name="Hanschen E.R."/>
            <person name="Ferris P.J."/>
            <person name="Michod R.E."/>
            <person name="Olson B.J.S.C."/>
            <person name="Nozaki H."/>
            <person name="Durand P.M."/>
        </authorList>
    </citation>
    <scope>NUCLEOTIDE SEQUENCE [LARGE SCALE GENOMIC DNA]</scope>
    <source>
        <strain evidence="1 2">NIES-571</strain>
    </source>
</reference>
<name>A0A2J7ZXB9_9CHLO</name>
<protein>
    <recommendedName>
        <fullName evidence="3">RRM domain-containing protein</fullName>
    </recommendedName>
</protein>
<dbReference type="InterPro" id="IPR035979">
    <property type="entry name" value="RBD_domain_sf"/>
</dbReference>
<keyword evidence="2" id="KW-1185">Reference proteome</keyword>
<evidence type="ECO:0000313" key="1">
    <source>
        <dbReference type="EMBL" id="PNH04898.1"/>
    </source>
</evidence>
<sequence>MTTEKLLTLALRWRPSSPFIQYLALKPHDTAKGADGAGAGLLVSGLPLGADEAAVHDLFGVFGPVSQVVLHPLKLKAVRNFKPY</sequence>
<organism evidence="1 2">
    <name type="scientific">Tetrabaena socialis</name>
    <dbReference type="NCBI Taxonomy" id="47790"/>
    <lineage>
        <taxon>Eukaryota</taxon>
        <taxon>Viridiplantae</taxon>
        <taxon>Chlorophyta</taxon>
        <taxon>core chlorophytes</taxon>
        <taxon>Chlorophyceae</taxon>
        <taxon>CS clade</taxon>
        <taxon>Chlamydomonadales</taxon>
        <taxon>Tetrabaenaceae</taxon>
        <taxon>Tetrabaena</taxon>
    </lineage>
</organism>
<dbReference type="AlphaFoldDB" id="A0A2J7ZXB9"/>
<evidence type="ECO:0008006" key="3">
    <source>
        <dbReference type="Google" id="ProtNLM"/>
    </source>
</evidence>
<accession>A0A2J7ZXB9</accession>
<evidence type="ECO:0000313" key="2">
    <source>
        <dbReference type="Proteomes" id="UP000236333"/>
    </source>
</evidence>
<dbReference type="EMBL" id="PGGS01000351">
    <property type="protein sequence ID" value="PNH04898.1"/>
    <property type="molecule type" value="Genomic_DNA"/>
</dbReference>
<dbReference type="GO" id="GO:0003676">
    <property type="term" value="F:nucleic acid binding"/>
    <property type="evidence" value="ECO:0007669"/>
    <property type="project" value="InterPro"/>
</dbReference>
<gene>
    <name evidence="1" type="ORF">TSOC_008863</name>
</gene>
<dbReference type="SUPFAM" id="SSF54928">
    <property type="entry name" value="RNA-binding domain, RBD"/>
    <property type="match status" value="1"/>
</dbReference>
<comment type="caution">
    <text evidence="1">The sequence shown here is derived from an EMBL/GenBank/DDBJ whole genome shotgun (WGS) entry which is preliminary data.</text>
</comment>
<proteinExistence type="predicted"/>
<dbReference type="CDD" id="cd00590">
    <property type="entry name" value="RRM_SF"/>
    <property type="match status" value="1"/>
</dbReference>
<dbReference type="Proteomes" id="UP000236333">
    <property type="component" value="Unassembled WGS sequence"/>
</dbReference>